<accession>A0A5C4MHE4</accession>
<evidence type="ECO:0000256" key="7">
    <source>
        <dbReference type="ARBA" id="ARBA00022842"/>
    </source>
</evidence>
<comment type="caution">
    <text evidence="11">The sequence shown here is derived from an EMBL/GenBank/DDBJ whole genome shotgun (WGS) entry which is preliminary data.</text>
</comment>
<organism evidence="11 12">
    <name type="scientific">Mumia zhuanghuii</name>
    <dbReference type="NCBI Taxonomy" id="2585211"/>
    <lineage>
        <taxon>Bacteria</taxon>
        <taxon>Bacillati</taxon>
        <taxon>Actinomycetota</taxon>
        <taxon>Actinomycetes</taxon>
        <taxon>Propionibacteriales</taxon>
        <taxon>Nocardioidaceae</taxon>
        <taxon>Mumia</taxon>
    </lineage>
</organism>
<dbReference type="InterPro" id="IPR000086">
    <property type="entry name" value="NUDIX_hydrolase_dom"/>
</dbReference>
<dbReference type="GO" id="GO:0006742">
    <property type="term" value="P:NADP+ catabolic process"/>
    <property type="evidence" value="ECO:0007669"/>
    <property type="project" value="TreeGrafter"/>
</dbReference>
<dbReference type="PROSITE" id="PS51462">
    <property type="entry name" value="NUDIX"/>
    <property type="match status" value="1"/>
</dbReference>
<protein>
    <recommendedName>
        <fullName evidence="4">NAD(+) diphosphatase</fullName>
        <ecNumber evidence="4">3.6.1.22</ecNumber>
    </recommendedName>
</protein>
<keyword evidence="8" id="KW-0520">NAD</keyword>
<gene>
    <name evidence="11" type="primary">nudC</name>
    <name evidence="11" type="ORF">FHE65_20870</name>
</gene>
<dbReference type="GO" id="GO:0046872">
    <property type="term" value="F:metal ion binding"/>
    <property type="evidence" value="ECO:0007669"/>
    <property type="project" value="UniProtKB-KW"/>
</dbReference>
<dbReference type="GO" id="GO:0110153">
    <property type="term" value="F:RNA NAD-cap (NMN-forming) hydrolase activity"/>
    <property type="evidence" value="ECO:0007669"/>
    <property type="project" value="RHEA"/>
</dbReference>
<evidence type="ECO:0000256" key="4">
    <source>
        <dbReference type="ARBA" id="ARBA00012381"/>
    </source>
</evidence>
<evidence type="ECO:0000256" key="6">
    <source>
        <dbReference type="ARBA" id="ARBA00022801"/>
    </source>
</evidence>
<dbReference type="NCBIfam" id="NF001299">
    <property type="entry name" value="PRK00241.1"/>
    <property type="match status" value="1"/>
</dbReference>
<evidence type="ECO:0000256" key="5">
    <source>
        <dbReference type="ARBA" id="ARBA00022723"/>
    </source>
</evidence>
<sequence length="266" mass="29134">MDALWSDPKTPVLVVGGEHLSADDDGLVWRSPGDVPEGDRLYLGTVEGVEHAAVMVQRVPEPSRSLRTVAAALPVAQARLAVHAVGVAQWHRTHPRCARCGTPTDVVEGGHVRRCPECGAQHFPRTDPAVIMLITDDADRALLGRRPDWPDNRFSTLAGFVEPGESLEDAVRRETLEETAVEVGEVAYAASQPWPFPSSLMLGFFGRARTTRIAVDGTETADARWFGRDEVTRLTASGELVLPGTLSISRWLIERWHGGLVHGEWR</sequence>
<evidence type="ECO:0000259" key="10">
    <source>
        <dbReference type="PROSITE" id="PS51462"/>
    </source>
</evidence>
<dbReference type="InterPro" id="IPR050241">
    <property type="entry name" value="NAD-cap_RNA_hydrolase_NudC"/>
</dbReference>
<dbReference type="EC" id="3.6.1.22" evidence="4"/>
<dbReference type="OrthoDB" id="9791656at2"/>
<evidence type="ECO:0000256" key="2">
    <source>
        <dbReference type="ARBA" id="ARBA00001947"/>
    </source>
</evidence>
<name>A0A5C4MHE4_9ACTN</name>
<dbReference type="GO" id="GO:0019677">
    <property type="term" value="P:NAD+ catabolic process"/>
    <property type="evidence" value="ECO:0007669"/>
    <property type="project" value="TreeGrafter"/>
</dbReference>
<proteinExistence type="inferred from homology"/>
<dbReference type="EMBL" id="VDFR01000095">
    <property type="protein sequence ID" value="TNC42505.1"/>
    <property type="molecule type" value="Genomic_DNA"/>
</dbReference>
<evidence type="ECO:0000256" key="8">
    <source>
        <dbReference type="ARBA" id="ARBA00023027"/>
    </source>
</evidence>
<evidence type="ECO:0000256" key="3">
    <source>
        <dbReference type="ARBA" id="ARBA00009595"/>
    </source>
</evidence>
<evidence type="ECO:0000313" key="12">
    <source>
        <dbReference type="Proteomes" id="UP000306740"/>
    </source>
</evidence>
<dbReference type="Gene3D" id="3.90.79.10">
    <property type="entry name" value="Nucleoside Triphosphate Pyrophosphohydrolase"/>
    <property type="match status" value="1"/>
</dbReference>
<dbReference type="Gene3D" id="3.90.79.20">
    <property type="match status" value="1"/>
</dbReference>
<keyword evidence="5" id="KW-0479">Metal-binding</keyword>
<dbReference type="GO" id="GO:0035529">
    <property type="term" value="F:NADH pyrophosphatase activity"/>
    <property type="evidence" value="ECO:0007669"/>
    <property type="project" value="TreeGrafter"/>
</dbReference>
<feature type="domain" description="Nudix hydrolase" evidence="10">
    <location>
        <begin position="124"/>
        <end position="254"/>
    </location>
</feature>
<dbReference type="InterPro" id="IPR015376">
    <property type="entry name" value="Znr_NADH_PPase"/>
</dbReference>
<evidence type="ECO:0000256" key="9">
    <source>
        <dbReference type="ARBA" id="ARBA00023679"/>
    </source>
</evidence>
<dbReference type="PANTHER" id="PTHR42904">
    <property type="entry name" value="NUDIX HYDROLASE, NUDC SUBFAMILY"/>
    <property type="match status" value="1"/>
</dbReference>
<comment type="catalytic activity">
    <reaction evidence="9">
        <text>a 5'-end NAD(+)-phospho-ribonucleoside in mRNA + H2O = a 5'-end phospho-adenosine-phospho-ribonucleoside in mRNA + beta-nicotinamide D-ribonucleotide + 2 H(+)</text>
        <dbReference type="Rhea" id="RHEA:60876"/>
        <dbReference type="Rhea" id="RHEA-COMP:15698"/>
        <dbReference type="Rhea" id="RHEA-COMP:15719"/>
        <dbReference type="ChEBI" id="CHEBI:14649"/>
        <dbReference type="ChEBI" id="CHEBI:15377"/>
        <dbReference type="ChEBI" id="CHEBI:15378"/>
        <dbReference type="ChEBI" id="CHEBI:144029"/>
        <dbReference type="ChEBI" id="CHEBI:144051"/>
    </reaction>
    <physiologicalReaction direction="left-to-right" evidence="9">
        <dbReference type="Rhea" id="RHEA:60877"/>
    </physiologicalReaction>
</comment>
<evidence type="ECO:0000256" key="1">
    <source>
        <dbReference type="ARBA" id="ARBA00001946"/>
    </source>
</evidence>
<evidence type="ECO:0000313" key="11">
    <source>
        <dbReference type="EMBL" id="TNC42505.1"/>
    </source>
</evidence>
<dbReference type="Proteomes" id="UP000306740">
    <property type="component" value="Unassembled WGS sequence"/>
</dbReference>
<dbReference type="Pfam" id="PF09297">
    <property type="entry name" value="Zn_ribbon_NUD"/>
    <property type="match status" value="1"/>
</dbReference>
<dbReference type="AlphaFoldDB" id="A0A5C4MHE4"/>
<keyword evidence="6 11" id="KW-0378">Hydrolase</keyword>
<dbReference type="InterPro" id="IPR015797">
    <property type="entry name" value="NUDIX_hydrolase-like_dom_sf"/>
</dbReference>
<comment type="similarity">
    <text evidence="3">Belongs to the Nudix hydrolase family. NudC subfamily.</text>
</comment>
<dbReference type="InterPro" id="IPR049734">
    <property type="entry name" value="NudC-like_C"/>
</dbReference>
<comment type="cofactor">
    <cofactor evidence="2">
        <name>Zn(2+)</name>
        <dbReference type="ChEBI" id="CHEBI:29105"/>
    </cofactor>
</comment>
<reference evidence="11 12" key="1">
    <citation type="submission" date="2019-05" db="EMBL/GenBank/DDBJ databases">
        <title>Mumia sp. nov., isolated from the intestinal contents of plateau pika (Ochotona curzoniae) in the Qinghai-Tibet plateau of China.</title>
        <authorList>
            <person name="Tian Z."/>
        </authorList>
    </citation>
    <scope>NUCLEOTIDE SEQUENCE [LARGE SCALE GENOMIC DNA]</scope>
    <source>
        <strain evidence="12">527</strain>
    </source>
</reference>
<dbReference type="GO" id="GO:0005829">
    <property type="term" value="C:cytosol"/>
    <property type="evidence" value="ECO:0007669"/>
    <property type="project" value="TreeGrafter"/>
</dbReference>
<dbReference type="CDD" id="cd03429">
    <property type="entry name" value="NUDIX_NADH_pyrophosphatase_Nudt13"/>
    <property type="match status" value="1"/>
</dbReference>
<dbReference type="Pfam" id="PF00293">
    <property type="entry name" value="NUDIX"/>
    <property type="match status" value="1"/>
</dbReference>
<comment type="cofactor">
    <cofactor evidence="1">
        <name>Mg(2+)</name>
        <dbReference type="ChEBI" id="CHEBI:18420"/>
    </cofactor>
</comment>
<dbReference type="SUPFAM" id="SSF55811">
    <property type="entry name" value="Nudix"/>
    <property type="match status" value="1"/>
</dbReference>
<dbReference type="PANTHER" id="PTHR42904:SF6">
    <property type="entry name" value="NAD-CAPPED RNA HYDROLASE NUDT12"/>
    <property type="match status" value="1"/>
</dbReference>
<keyword evidence="7" id="KW-0460">Magnesium</keyword>